<dbReference type="PROSITE" id="PS50873">
    <property type="entry name" value="PEROXIDASE_4"/>
    <property type="match status" value="1"/>
</dbReference>
<sequence>MTPLSQGSYFALCGDTMLPEKGSQKLEKLHKNGWMSGPWFNEEYGFYLSTQYIAIKIRGYYPIQSITIDYQGCDASVLIQGNGTEQSDPAKTSLGGFSVIYSAKRVLEVFGPGIVSCADILALAA</sequence>
<evidence type="ECO:0000256" key="6">
    <source>
        <dbReference type="ARBA" id="ARBA00022723"/>
    </source>
</evidence>
<dbReference type="EMBL" id="JANJYJ010000008">
    <property type="protein sequence ID" value="KAK3193535.1"/>
    <property type="molecule type" value="Genomic_DNA"/>
</dbReference>
<dbReference type="GO" id="GO:0020037">
    <property type="term" value="F:heme binding"/>
    <property type="evidence" value="ECO:0007669"/>
    <property type="project" value="InterPro"/>
</dbReference>
<dbReference type="PANTHER" id="PTHR31235">
    <property type="entry name" value="PEROXIDASE 25-RELATED"/>
    <property type="match status" value="1"/>
</dbReference>
<comment type="catalytic activity">
    <reaction evidence="1">
        <text>2 a phenolic donor + H2O2 = 2 a phenolic radical donor + 2 H2O</text>
        <dbReference type="Rhea" id="RHEA:56136"/>
        <dbReference type="ChEBI" id="CHEBI:15377"/>
        <dbReference type="ChEBI" id="CHEBI:16240"/>
        <dbReference type="ChEBI" id="CHEBI:139520"/>
        <dbReference type="ChEBI" id="CHEBI:139521"/>
        <dbReference type="EC" id="1.11.1.7"/>
    </reaction>
</comment>
<dbReference type="Proteomes" id="UP001281410">
    <property type="component" value="Unassembled WGS sequence"/>
</dbReference>
<evidence type="ECO:0000256" key="4">
    <source>
        <dbReference type="ARBA" id="ARBA00022559"/>
    </source>
</evidence>
<dbReference type="InterPro" id="IPR002016">
    <property type="entry name" value="Haem_peroxidase"/>
</dbReference>
<comment type="cofactor">
    <cofactor evidence="9">
        <name>Ca(2+)</name>
        <dbReference type="ChEBI" id="CHEBI:29108"/>
    </cofactor>
    <text evidence="9">Binds 2 calcium ions per subunit.</text>
</comment>
<dbReference type="Gene3D" id="1.10.520.10">
    <property type="match status" value="1"/>
</dbReference>
<dbReference type="InterPro" id="IPR000823">
    <property type="entry name" value="Peroxidase_pln"/>
</dbReference>
<comment type="similarity">
    <text evidence="10">Belongs to the peroxidase family.</text>
</comment>
<accession>A0AAD9ZUH6</accession>
<dbReference type="PRINTS" id="PR00461">
    <property type="entry name" value="PLPEROXIDASE"/>
</dbReference>
<dbReference type="EC" id="1.11.1.7" evidence="3"/>
<keyword evidence="7" id="KW-0560">Oxidoreductase</keyword>
<keyword evidence="8" id="KW-0408">Iron</keyword>
<dbReference type="Pfam" id="PF00141">
    <property type="entry name" value="peroxidase"/>
    <property type="match status" value="1"/>
</dbReference>
<evidence type="ECO:0000313" key="12">
    <source>
        <dbReference type="EMBL" id="KAK3193535.1"/>
    </source>
</evidence>
<gene>
    <name evidence="12" type="ORF">Dsin_024845</name>
</gene>
<organism evidence="12 13">
    <name type="scientific">Dipteronia sinensis</name>
    <dbReference type="NCBI Taxonomy" id="43782"/>
    <lineage>
        <taxon>Eukaryota</taxon>
        <taxon>Viridiplantae</taxon>
        <taxon>Streptophyta</taxon>
        <taxon>Embryophyta</taxon>
        <taxon>Tracheophyta</taxon>
        <taxon>Spermatophyta</taxon>
        <taxon>Magnoliopsida</taxon>
        <taxon>eudicotyledons</taxon>
        <taxon>Gunneridae</taxon>
        <taxon>Pentapetalae</taxon>
        <taxon>rosids</taxon>
        <taxon>malvids</taxon>
        <taxon>Sapindales</taxon>
        <taxon>Sapindaceae</taxon>
        <taxon>Hippocastanoideae</taxon>
        <taxon>Acereae</taxon>
        <taxon>Dipteronia</taxon>
    </lineage>
</organism>
<evidence type="ECO:0000256" key="8">
    <source>
        <dbReference type="ARBA" id="ARBA00023004"/>
    </source>
</evidence>
<evidence type="ECO:0000256" key="3">
    <source>
        <dbReference type="ARBA" id="ARBA00012313"/>
    </source>
</evidence>
<evidence type="ECO:0000256" key="1">
    <source>
        <dbReference type="ARBA" id="ARBA00000189"/>
    </source>
</evidence>
<evidence type="ECO:0000256" key="7">
    <source>
        <dbReference type="ARBA" id="ARBA00023002"/>
    </source>
</evidence>
<dbReference type="InterPro" id="IPR010255">
    <property type="entry name" value="Haem_peroxidase_sf"/>
</dbReference>
<feature type="binding site" evidence="9">
    <location>
        <position position="76"/>
    </location>
    <ligand>
        <name>Ca(2+)</name>
        <dbReference type="ChEBI" id="CHEBI:29108"/>
        <label>1</label>
    </ligand>
</feature>
<keyword evidence="6 9" id="KW-0479">Metal-binding</keyword>
<comment type="cofactor">
    <cofactor evidence="2">
        <name>heme b</name>
        <dbReference type="ChEBI" id="CHEBI:60344"/>
    </cofactor>
</comment>
<proteinExistence type="inferred from homology"/>
<name>A0AAD9ZUH6_9ROSI</name>
<evidence type="ECO:0000256" key="10">
    <source>
        <dbReference type="RuleBase" id="RU004241"/>
    </source>
</evidence>
<evidence type="ECO:0000313" key="13">
    <source>
        <dbReference type="Proteomes" id="UP001281410"/>
    </source>
</evidence>
<dbReference type="SUPFAM" id="SSF48113">
    <property type="entry name" value="Heme-dependent peroxidases"/>
    <property type="match status" value="1"/>
</dbReference>
<dbReference type="AlphaFoldDB" id="A0AAD9ZUH6"/>
<keyword evidence="9" id="KW-0106">Calcium</keyword>
<evidence type="ECO:0000256" key="9">
    <source>
        <dbReference type="PIRSR" id="PIRSR600823-3"/>
    </source>
</evidence>
<keyword evidence="4" id="KW-0575">Peroxidase</keyword>
<keyword evidence="13" id="KW-1185">Reference proteome</keyword>
<keyword evidence="5" id="KW-0349">Heme</keyword>
<feature type="binding site" evidence="9">
    <location>
        <position position="72"/>
    </location>
    <ligand>
        <name>Ca(2+)</name>
        <dbReference type="ChEBI" id="CHEBI:29108"/>
        <label>1</label>
    </ligand>
</feature>
<evidence type="ECO:0000256" key="5">
    <source>
        <dbReference type="ARBA" id="ARBA00022617"/>
    </source>
</evidence>
<feature type="binding site" evidence="9">
    <location>
        <position position="74"/>
    </location>
    <ligand>
        <name>Ca(2+)</name>
        <dbReference type="ChEBI" id="CHEBI:29108"/>
        <label>1</label>
    </ligand>
</feature>
<dbReference type="GO" id="GO:0140825">
    <property type="term" value="F:lactoperoxidase activity"/>
    <property type="evidence" value="ECO:0007669"/>
    <property type="project" value="UniProtKB-EC"/>
</dbReference>
<dbReference type="GO" id="GO:0046872">
    <property type="term" value="F:metal ion binding"/>
    <property type="evidence" value="ECO:0007669"/>
    <property type="project" value="UniProtKB-KW"/>
</dbReference>
<feature type="domain" description="Plant heme peroxidase family profile" evidence="11">
    <location>
        <begin position="71"/>
        <end position="125"/>
    </location>
</feature>
<comment type="caution">
    <text evidence="12">The sequence shown here is derived from an EMBL/GenBank/DDBJ whole genome shotgun (WGS) entry which is preliminary data.</text>
</comment>
<evidence type="ECO:0000256" key="2">
    <source>
        <dbReference type="ARBA" id="ARBA00001970"/>
    </source>
</evidence>
<reference evidence="12" key="1">
    <citation type="journal article" date="2023" name="Plant J.">
        <title>Genome sequences and population genomics provide insights into the demographic history, inbreeding, and mutation load of two 'living fossil' tree species of Dipteronia.</title>
        <authorList>
            <person name="Feng Y."/>
            <person name="Comes H.P."/>
            <person name="Chen J."/>
            <person name="Zhu S."/>
            <person name="Lu R."/>
            <person name="Zhang X."/>
            <person name="Li P."/>
            <person name="Qiu J."/>
            <person name="Olsen K.M."/>
            <person name="Qiu Y."/>
        </authorList>
    </citation>
    <scope>NUCLEOTIDE SEQUENCE</scope>
    <source>
        <strain evidence="12">NBL</strain>
    </source>
</reference>
<protein>
    <recommendedName>
        <fullName evidence="3">peroxidase</fullName>
        <ecNumber evidence="3">1.11.1.7</ecNumber>
    </recommendedName>
</protein>
<dbReference type="GO" id="GO:0006979">
    <property type="term" value="P:response to oxidative stress"/>
    <property type="evidence" value="ECO:0007669"/>
    <property type="project" value="InterPro"/>
</dbReference>
<evidence type="ECO:0000259" key="11">
    <source>
        <dbReference type="PROSITE" id="PS50873"/>
    </source>
</evidence>